<dbReference type="EMBL" id="JOKJ01000043">
    <property type="protein sequence ID" value="KEQ02812.1"/>
    <property type="molecule type" value="Genomic_DNA"/>
</dbReference>
<keyword evidence="6" id="KW-1185">Reference proteome</keyword>
<proteinExistence type="predicted"/>
<protein>
    <submittedName>
        <fullName evidence="5">Phosphogluconate dehydrogenase</fullName>
    </submittedName>
</protein>
<sequence length="290" mass="30550">MQITFIGFGEAARAFTDTLGADQQGLTLAAFDILDTPEMAAAMASRRVRQGTSPADAVAGADWVICAVTADQSLKAARSVLDHLVQGQVYIDINSVSPGRKVSTAEALEARGVGYLDMAVMAPVHPHGHRTPVLLAGRSACDLAAPLQEVGFVLDLIGDLPGEATAIKMVRSVFVKGLEAITVECALAASAAGVHDRVFASLERSYPNIDWPTHLAHSFERTLRHGTRRAAEMRESGATLDEMGLVGALAVQTAEVQARMGALPLIDLPQGDLPAAITEVAALRGAKPRR</sequence>
<dbReference type="RefSeq" id="WP_037169440.1">
    <property type="nucleotide sequence ID" value="NZ_JOKI01000037.1"/>
</dbReference>
<dbReference type="InterPro" id="IPR013328">
    <property type="entry name" value="6PGD_dom2"/>
</dbReference>
<comment type="caution">
    <text evidence="5">The sequence shown here is derived from an EMBL/GenBank/DDBJ whole genome shotgun (WGS) entry which is preliminary data.</text>
</comment>
<dbReference type="Pfam" id="PF03446">
    <property type="entry name" value="NAD_binding_2"/>
    <property type="match status" value="1"/>
</dbReference>
<evidence type="ECO:0000259" key="3">
    <source>
        <dbReference type="Pfam" id="PF03446"/>
    </source>
</evidence>
<dbReference type="InterPro" id="IPR015814">
    <property type="entry name" value="Pgluconate_DH_NAD-bd_C"/>
</dbReference>
<keyword evidence="1" id="KW-0560">Oxidoreductase</keyword>
<dbReference type="GO" id="GO:0050661">
    <property type="term" value="F:NADP binding"/>
    <property type="evidence" value="ECO:0007669"/>
    <property type="project" value="InterPro"/>
</dbReference>
<dbReference type="AlphaFoldDB" id="A0A922T9H5"/>
<organism evidence="5 6">
    <name type="scientific">Pseudorhizobium pelagicum</name>
    <dbReference type="NCBI Taxonomy" id="1509405"/>
    <lineage>
        <taxon>Bacteria</taxon>
        <taxon>Pseudomonadati</taxon>
        <taxon>Pseudomonadota</taxon>
        <taxon>Alphaproteobacteria</taxon>
        <taxon>Hyphomicrobiales</taxon>
        <taxon>Rhizobiaceae</taxon>
        <taxon>Rhizobium/Agrobacterium group</taxon>
        <taxon>Pseudorhizobium</taxon>
    </lineage>
</organism>
<dbReference type="Gene3D" id="1.10.1040.10">
    <property type="entry name" value="N-(1-d-carboxylethyl)-l-norvaline Dehydrogenase, domain 2"/>
    <property type="match status" value="1"/>
</dbReference>
<dbReference type="Proteomes" id="UP000052167">
    <property type="component" value="Unassembled WGS sequence"/>
</dbReference>
<dbReference type="GO" id="GO:0016491">
    <property type="term" value="F:oxidoreductase activity"/>
    <property type="evidence" value="ECO:0007669"/>
    <property type="project" value="UniProtKB-KW"/>
</dbReference>
<evidence type="ECO:0000313" key="6">
    <source>
        <dbReference type="Proteomes" id="UP000052167"/>
    </source>
</evidence>
<dbReference type="InterPro" id="IPR006115">
    <property type="entry name" value="6PGDH_NADP-bd"/>
</dbReference>
<dbReference type="SUPFAM" id="SSF48179">
    <property type="entry name" value="6-phosphogluconate dehydrogenase C-terminal domain-like"/>
    <property type="match status" value="1"/>
</dbReference>
<dbReference type="PIRSF" id="PIRSF000103">
    <property type="entry name" value="HIBADH"/>
    <property type="match status" value="1"/>
</dbReference>
<dbReference type="OrthoDB" id="4333at2"/>
<gene>
    <name evidence="5" type="ORF">GV68_19940</name>
</gene>
<dbReference type="SUPFAM" id="SSF51735">
    <property type="entry name" value="NAD(P)-binding Rossmann-fold domains"/>
    <property type="match status" value="1"/>
</dbReference>
<dbReference type="InterPro" id="IPR015815">
    <property type="entry name" value="HIBADH-related"/>
</dbReference>
<evidence type="ECO:0000256" key="1">
    <source>
        <dbReference type="ARBA" id="ARBA00023002"/>
    </source>
</evidence>
<evidence type="ECO:0000313" key="5">
    <source>
        <dbReference type="EMBL" id="KEQ02812.1"/>
    </source>
</evidence>
<feature type="domain" description="Phosphogluconate dehydrogenase NAD-binding putative C-terminal" evidence="4">
    <location>
        <begin position="189"/>
        <end position="259"/>
    </location>
</feature>
<evidence type="ECO:0000256" key="2">
    <source>
        <dbReference type="PIRSR" id="PIRSR000103-1"/>
    </source>
</evidence>
<dbReference type="Gene3D" id="3.40.50.720">
    <property type="entry name" value="NAD(P)-binding Rossmann-like Domain"/>
    <property type="match status" value="1"/>
</dbReference>
<name>A0A922T9H5_9HYPH</name>
<dbReference type="Pfam" id="PF09130">
    <property type="entry name" value="DUF1932"/>
    <property type="match status" value="1"/>
</dbReference>
<evidence type="ECO:0000259" key="4">
    <source>
        <dbReference type="Pfam" id="PF09130"/>
    </source>
</evidence>
<accession>A0A922T9H5</accession>
<dbReference type="InterPro" id="IPR008927">
    <property type="entry name" value="6-PGluconate_DH-like_C_sf"/>
</dbReference>
<reference evidence="5 6" key="1">
    <citation type="submission" date="2014-06" db="EMBL/GenBank/DDBJ databases">
        <title>Rhizobium pelagicum/R2-400B4.</title>
        <authorList>
            <person name="Kimes N.E."/>
            <person name="Lopez-Perez M."/>
        </authorList>
    </citation>
    <scope>NUCLEOTIDE SEQUENCE [LARGE SCALE GENOMIC DNA]</scope>
    <source>
        <strain evidence="5 6">R2-400B4</strain>
    </source>
</reference>
<feature type="domain" description="6-phosphogluconate dehydrogenase NADP-binding" evidence="3">
    <location>
        <begin position="2"/>
        <end position="120"/>
    </location>
</feature>
<dbReference type="InterPro" id="IPR036291">
    <property type="entry name" value="NAD(P)-bd_dom_sf"/>
</dbReference>
<feature type="active site" evidence="2">
    <location>
        <position position="168"/>
    </location>
</feature>